<feature type="transmembrane region" description="Helical" evidence="10">
    <location>
        <begin position="119"/>
        <end position="140"/>
    </location>
</feature>
<dbReference type="HAMAP" id="MF_00454">
    <property type="entry name" value="FluC"/>
    <property type="match status" value="1"/>
</dbReference>
<evidence type="ECO:0000256" key="7">
    <source>
        <dbReference type="ARBA" id="ARBA00035120"/>
    </source>
</evidence>
<sequence length="151" mass="14715">MKSGDGDGGPPHTSWRLLALVAFGGALGAPARWALALNLQGASSGWPTATFLTNLAGAFALGLVVEALARLGPDTGARRGTRLAVGTGFLGAFTTYSSFALEVDGYLRAGNVALGAGYAAATVAGGLAAAAAGVAVGSLVRRTGAAGGGRR</sequence>
<comment type="activity regulation">
    <text evidence="10">Na(+) is not transported, but it plays an essential structural role and its presence is essential for fluoride channel function.</text>
</comment>
<comment type="catalytic activity">
    <reaction evidence="8">
        <text>fluoride(in) = fluoride(out)</text>
        <dbReference type="Rhea" id="RHEA:76159"/>
        <dbReference type="ChEBI" id="CHEBI:17051"/>
    </reaction>
    <physiologicalReaction direction="left-to-right" evidence="8">
        <dbReference type="Rhea" id="RHEA:76160"/>
    </physiologicalReaction>
</comment>
<keyword evidence="6 10" id="KW-0407">Ion channel</keyword>
<keyword evidence="5 10" id="KW-0472">Membrane</keyword>
<keyword evidence="10" id="KW-0915">Sodium</keyword>
<dbReference type="GO" id="GO:0005886">
    <property type="term" value="C:plasma membrane"/>
    <property type="evidence" value="ECO:0007669"/>
    <property type="project" value="UniProtKB-SubCell"/>
</dbReference>
<comment type="caution">
    <text evidence="11">The sequence shown here is derived from an EMBL/GenBank/DDBJ whole genome shotgun (WGS) entry which is preliminary data.</text>
</comment>
<evidence type="ECO:0000313" key="11">
    <source>
        <dbReference type="EMBL" id="PWJ55439.1"/>
    </source>
</evidence>
<evidence type="ECO:0000256" key="5">
    <source>
        <dbReference type="ARBA" id="ARBA00023136"/>
    </source>
</evidence>
<dbReference type="OrthoDB" id="4408652at2"/>
<organism evidence="11 12">
    <name type="scientific">Quadrisphaera granulorum</name>
    <dbReference type="NCBI Taxonomy" id="317664"/>
    <lineage>
        <taxon>Bacteria</taxon>
        <taxon>Bacillati</taxon>
        <taxon>Actinomycetota</taxon>
        <taxon>Actinomycetes</taxon>
        <taxon>Kineosporiales</taxon>
        <taxon>Kineosporiaceae</taxon>
        <taxon>Quadrisphaera</taxon>
    </lineage>
</organism>
<gene>
    <name evidence="10" type="primary">fluC</name>
    <name evidence="10" type="synonym">crcB</name>
    <name evidence="11" type="ORF">BXY45_103110</name>
</gene>
<comment type="similarity">
    <text evidence="7 10">Belongs to the fluoride channel Fluc/FEX (TC 1.A.43) family.</text>
</comment>
<name>A0A316ADE9_9ACTN</name>
<feature type="transmembrane region" description="Helical" evidence="10">
    <location>
        <begin position="81"/>
        <end position="99"/>
    </location>
</feature>
<comment type="function">
    <text evidence="9 10">Fluoride-specific ion channel. Important for reducing fluoride concentration in the cell, thus reducing its toxicity.</text>
</comment>
<reference evidence="11 12" key="1">
    <citation type="submission" date="2018-03" db="EMBL/GenBank/DDBJ databases">
        <title>Genomic Encyclopedia of Archaeal and Bacterial Type Strains, Phase II (KMG-II): from individual species to whole genera.</title>
        <authorList>
            <person name="Goeker M."/>
        </authorList>
    </citation>
    <scope>NUCLEOTIDE SEQUENCE [LARGE SCALE GENOMIC DNA]</scope>
    <source>
        <strain evidence="11 12">DSM 44889</strain>
    </source>
</reference>
<dbReference type="RefSeq" id="WP_109773059.1">
    <property type="nucleotide sequence ID" value="NZ_QGDQ01000003.1"/>
</dbReference>
<keyword evidence="10" id="KW-0813">Transport</keyword>
<evidence type="ECO:0000256" key="10">
    <source>
        <dbReference type="HAMAP-Rule" id="MF_00454"/>
    </source>
</evidence>
<feature type="binding site" evidence="10">
    <location>
        <position position="94"/>
    </location>
    <ligand>
        <name>Na(+)</name>
        <dbReference type="ChEBI" id="CHEBI:29101"/>
        <note>structural</note>
    </ligand>
</feature>
<evidence type="ECO:0000256" key="3">
    <source>
        <dbReference type="ARBA" id="ARBA00022692"/>
    </source>
</evidence>
<dbReference type="GO" id="GO:0046872">
    <property type="term" value="F:metal ion binding"/>
    <property type="evidence" value="ECO:0007669"/>
    <property type="project" value="UniProtKB-KW"/>
</dbReference>
<evidence type="ECO:0000256" key="9">
    <source>
        <dbReference type="ARBA" id="ARBA00049940"/>
    </source>
</evidence>
<proteinExistence type="inferred from homology"/>
<keyword evidence="2 10" id="KW-1003">Cell membrane</keyword>
<dbReference type="GO" id="GO:0140114">
    <property type="term" value="P:cellular detoxification of fluoride"/>
    <property type="evidence" value="ECO:0007669"/>
    <property type="project" value="UniProtKB-UniRule"/>
</dbReference>
<comment type="subcellular location">
    <subcellularLocation>
        <location evidence="1 10">Cell membrane</location>
        <topology evidence="1 10">Multi-pass membrane protein</topology>
    </subcellularLocation>
</comment>
<keyword evidence="12" id="KW-1185">Reference proteome</keyword>
<evidence type="ECO:0000256" key="8">
    <source>
        <dbReference type="ARBA" id="ARBA00035585"/>
    </source>
</evidence>
<dbReference type="InterPro" id="IPR003691">
    <property type="entry name" value="FluC"/>
</dbReference>
<keyword evidence="3 10" id="KW-0812">Transmembrane</keyword>
<dbReference type="GO" id="GO:0062054">
    <property type="term" value="F:fluoride channel activity"/>
    <property type="evidence" value="ECO:0007669"/>
    <property type="project" value="UniProtKB-UniRule"/>
</dbReference>
<evidence type="ECO:0000256" key="2">
    <source>
        <dbReference type="ARBA" id="ARBA00022475"/>
    </source>
</evidence>
<dbReference type="PANTHER" id="PTHR28259">
    <property type="entry name" value="FLUORIDE EXPORT PROTEIN 1-RELATED"/>
    <property type="match status" value="1"/>
</dbReference>
<keyword evidence="10" id="KW-0406">Ion transport</keyword>
<feature type="transmembrane region" description="Helical" evidence="10">
    <location>
        <begin position="46"/>
        <end position="69"/>
    </location>
</feature>
<keyword evidence="4 10" id="KW-1133">Transmembrane helix</keyword>
<feature type="binding site" evidence="10">
    <location>
        <position position="91"/>
    </location>
    <ligand>
        <name>Na(+)</name>
        <dbReference type="ChEBI" id="CHEBI:29101"/>
        <note>structural</note>
    </ligand>
</feature>
<dbReference type="EMBL" id="QGDQ01000003">
    <property type="protein sequence ID" value="PWJ55439.1"/>
    <property type="molecule type" value="Genomic_DNA"/>
</dbReference>
<dbReference type="Pfam" id="PF02537">
    <property type="entry name" value="CRCB"/>
    <property type="match status" value="1"/>
</dbReference>
<dbReference type="PANTHER" id="PTHR28259:SF1">
    <property type="entry name" value="FLUORIDE EXPORT PROTEIN 1-RELATED"/>
    <property type="match status" value="1"/>
</dbReference>
<keyword evidence="10" id="KW-0479">Metal-binding</keyword>
<evidence type="ECO:0000313" key="12">
    <source>
        <dbReference type="Proteomes" id="UP000245469"/>
    </source>
</evidence>
<dbReference type="AlphaFoldDB" id="A0A316ADE9"/>
<evidence type="ECO:0000256" key="6">
    <source>
        <dbReference type="ARBA" id="ARBA00023303"/>
    </source>
</evidence>
<dbReference type="Proteomes" id="UP000245469">
    <property type="component" value="Unassembled WGS sequence"/>
</dbReference>
<evidence type="ECO:0000256" key="1">
    <source>
        <dbReference type="ARBA" id="ARBA00004651"/>
    </source>
</evidence>
<protein>
    <recommendedName>
        <fullName evidence="10">Fluoride-specific ion channel FluC</fullName>
    </recommendedName>
</protein>
<accession>A0A316ADE9</accession>
<evidence type="ECO:0000256" key="4">
    <source>
        <dbReference type="ARBA" id="ARBA00022989"/>
    </source>
</evidence>